<dbReference type="Pfam" id="PF07007">
    <property type="entry name" value="LprI"/>
    <property type="match status" value="1"/>
</dbReference>
<reference evidence="4 5" key="1">
    <citation type="submission" date="2021-06" db="EMBL/GenBank/DDBJ databases">
        <title>Updating the genus Pseudomonas: Description of 43 new species and partition of the Pseudomonas putida group.</title>
        <authorList>
            <person name="Girard L."/>
            <person name="Lood C."/>
            <person name="Vandamme P."/>
            <person name="Rokni-Zadeh H."/>
            <person name="Van Noort V."/>
            <person name="Hofte M."/>
            <person name="Lavigne R."/>
            <person name="De Mot R."/>
        </authorList>
    </citation>
    <scope>NUCLEOTIDE SEQUENCE [LARGE SCALE GENOMIC DNA]</scope>
    <source>
        <strain evidence="4 5">COR58</strain>
    </source>
</reference>
<feature type="compositionally biased region" description="Polar residues" evidence="1">
    <location>
        <begin position="149"/>
        <end position="158"/>
    </location>
</feature>
<feature type="domain" description="Lysozyme inhibitor LprI-like N-terminal" evidence="3">
    <location>
        <begin position="27"/>
        <end position="87"/>
    </location>
</feature>
<comment type="caution">
    <text evidence="4">The sequence shown here is derived from an EMBL/GenBank/DDBJ whole genome shotgun (WGS) entry which is preliminary data.</text>
</comment>
<evidence type="ECO:0000256" key="2">
    <source>
        <dbReference type="SAM" id="SignalP"/>
    </source>
</evidence>
<organism evidence="4 5">
    <name type="scientific">Pseudomonas ekonensis</name>
    <dbReference type="NCBI Taxonomy" id="2842353"/>
    <lineage>
        <taxon>Bacteria</taxon>
        <taxon>Pseudomonadati</taxon>
        <taxon>Pseudomonadota</taxon>
        <taxon>Gammaproteobacteria</taxon>
        <taxon>Pseudomonadales</taxon>
        <taxon>Pseudomonadaceae</taxon>
        <taxon>Pseudomonas</taxon>
    </lineage>
</organism>
<feature type="region of interest" description="Disordered" evidence="1">
    <location>
        <begin position="149"/>
        <end position="184"/>
    </location>
</feature>
<dbReference type="RefSeq" id="WP_217890944.1">
    <property type="nucleotide sequence ID" value="NZ_JAHSTS010000001.1"/>
</dbReference>
<dbReference type="PANTHER" id="PTHR37549">
    <property type="entry name" value="LIPOPROTEIN LPRI"/>
    <property type="match status" value="1"/>
</dbReference>
<name>A0ABS6P9M0_9PSED</name>
<evidence type="ECO:0000313" key="5">
    <source>
        <dbReference type="Proteomes" id="UP000765224"/>
    </source>
</evidence>
<proteinExistence type="predicted"/>
<dbReference type="EMBL" id="JAHSTS010000001">
    <property type="protein sequence ID" value="MBV4457164.1"/>
    <property type="molecule type" value="Genomic_DNA"/>
</dbReference>
<feature type="signal peptide" evidence="2">
    <location>
        <begin position="1"/>
        <end position="22"/>
    </location>
</feature>
<dbReference type="Proteomes" id="UP000765224">
    <property type="component" value="Unassembled WGS sequence"/>
</dbReference>
<evidence type="ECO:0000256" key="1">
    <source>
        <dbReference type="SAM" id="MobiDB-lite"/>
    </source>
</evidence>
<dbReference type="InterPro" id="IPR009739">
    <property type="entry name" value="LprI-like_N"/>
</dbReference>
<evidence type="ECO:0000259" key="3">
    <source>
        <dbReference type="Pfam" id="PF07007"/>
    </source>
</evidence>
<keyword evidence="5" id="KW-1185">Reference proteome</keyword>
<feature type="chain" id="PRO_5046386537" evidence="2">
    <location>
        <begin position="23"/>
        <end position="462"/>
    </location>
</feature>
<sequence length="462" mass="51073">MFIKGSCVVPACALLFAQTAWANGMDCEKAQSVVEHAVCADKPLYGLDAEMGSTYRKLMKAAPQAQAELKSGQRQWLKTRDGCADDIACLHQQYQDRLQTLHAQWIEAVAYKPDDIDREVMEDLRQRILKMIDDNPEFALERALGTLTSKRNESSFSGDPSKDNAYDQTTFPKTRPEGVSPDEWKALNASGLDSDAEQGQATYTLIDLDGDGQRDLFVSTYSGGTGLVNSYETLHRNGARFTRRKAPYDPEAINGRYSLSTSDRGANQSVGWIESHGRMYVTYFNGSYGTDRLYLLNPLKINSQIPTVTVRYEYRLTVPATQYAEDNNNSSYTLEPGLQAALTEALTQSNAGNPQQLKQGTDPLCPIPASGQGDDDYYSYGAGYYAIESVTDMPVTIGNECFIARLNNWFGSYSEKDGLPALLTLRKPGVEGQERSYSVNGRRRATQVDATIGKAEEGIGLF</sequence>
<accession>A0ABS6P9M0</accession>
<dbReference type="PANTHER" id="PTHR37549:SF1">
    <property type="entry name" value="LIPOPROTEIN LPRI"/>
    <property type="match status" value="1"/>
</dbReference>
<dbReference type="InterPro" id="IPR052755">
    <property type="entry name" value="Lysozyme_Inhibitor_LprI"/>
</dbReference>
<protein>
    <submittedName>
        <fullName evidence="4">DUF1311 domain-containing protein</fullName>
    </submittedName>
</protein>
<evidence type="ECO:0000313" key="4">
    <source>
        <dbReference type="EMBL" id="MBV4457164.1"/>
    </source>
</evidence>
<keyword evidence="2" id="KW-0732">Signal</keyword>
<gene>
    <name evidence="4" type="ORF">KVG96_04280</name>
</gene>